<dbReference type="EMBL" id="WIUZ02000003">
    <property type="protein sequence ID" value="KAF9789693.1"/>
    <property type="molecule type" value="Genomic_DNA"/>
</dbReference>
<feature type="region of interest" description="Disordered" evidence="1">
    <location>
        <begin position="73"/>
        <end position="114"/>
    </location>
</feature>
<organism evidence="2 3">
    <name type="scientific">Thelephora terrestris</name>
    <dbReference type="NCBI Taxonomy" id="56493"/>
    <lineage>
        <taxon>Eukaryota</taxon>
        <taxon>Fungi</taxon>
        <taxon>Dikarya</taxon>
        <taxon>Basidiomycota</taxon>
        <taxon>Agaricomycotina</taxon>
        <taxon>Agaricomycetes</taxon>
        <taxon>Thelephorales</taxon>
        <taxon>Thelephoraceae</taxon>
        <taxon>Thelephora</taxon>
    </lineage>
</organism>
<evidence type="ECO:0000313" key="3">
    <source>
        <dbReference type="Proteomes" id="UP000736335"/>
    </source>
</evidence>
<feature type="compositionally biased region" description="Pro residues" evidence="1">
    <location>
        <begin position="1"/>
        <end position="10"/>
    </location>
</feature>
<proteinExistence type="predicted"/>
<dbReference type="Proteomes" id="UP000736335">
    <property type="component" value="Unassembled WGS sequence"/>
</dbReference>
<reference evidence="2" key="2">
    <citation type="submission" date="2020-11" db="EMBL/GenBank/DDBJ databases">
        <authorList>
            <consortium name="DOE Joint Genome Institute"/>
            <person name="Kuo A."/>
            <person name="Miyauchi S."/>
            <person name="Kiss E."/>
            <person name="Drula E."/>
            <person name="Kohler A."/>
            <person name="Sanchez-Garcia M."/>
            <person name="Andreopoulos B."/>
            <person name="Barry K.W."/>
            <person name="Bonito G."/>
            <person name="Buee M."/>
            <person name="Carver A."/>
            <person name="Chen C."/>
            <person name="Cichocki N."/>
            <person name="Clum A."/>
            <person name="Culley D."/>
            <person name="Crous P.W."/>
            <person name="Fauchery L."/>
            <person name="Girlanda M."/>
            <person name="Hayes R."/>
            <person name="Keri Z."/>
            <person name="Labutti K."/>
            <person name="Lipzen A."/>
            <person name="Lombard V."/>
            <person name="Magnuson J."/>
            <person name="Maillard F."/>
            <person name="Morin E."/>
            <person name="Murat C."/>
            <person name="Nolan M."/>
            <person name="Ohm R."/>
            <person name="Pangilinan J."/>
            <person name="Pereira M."/>
            <person name="Perotto S."/>
            <person name="Peter M."/>
            <person name="Riley R."/>
            <person name="Sitrit Y."/>
            <person name="Stielow B."/>
            <person name="Szollosi G."/>
            <person name="Zifcakova L."/>
            <person name="Stursova M."/>
            <person name="Spatafora J.W."/>
            <person name="Tedersoo L."/>
            <person name="Vaario L.-M."/>
            <person name="Yamada A."/>
            <person name="Yan M."/>
            <person name="Wang P."/>
            <person name="Xu J."/>
            <person name="Bruns T."/>
            <person name="Baldrian P."/>
            <person name="Vilgalys R."/>
            <person name="Henrissat B."/>
            <person name="Grigoriev I.V."/>
            <person name="Hibbett D."/>
            <person name="Nagy L.G."/>
            <person name="Martin F.M."/>
        </authorList>
    </citation>
    <scope>NUCLEOTIDE SEQUENCE</scope>
    <source>
        <strain evidence="2">UH-Tt-Lm1</strain>
    </source>
</reference>
<evidence type="ECO:0000313" key="2">
    <source>
        <dbReference type="EMBL" id="KAF9789693.1"/>
    </source>
</evidence>
<name>A0A9P6HLP8_9AGAM</name>
<feature type="compositionally biased region" description="Low complexity" evidence="1">
    <location>
        <begin position="73"/>
        <end position="88"/>
    </location>
</feature>
<accession>A0A9P6HLP8</accession>
<keyword evidence="3" id="KW-1185">Reference proteome</keyword>
<feature type="region of interest" description="Disordered" evidence="1">
    <location>
        <begin position="1"/>
        <end position="55"/>
    </location>
</feature>
<reference evidence="2" key="1">
    <citation type="journal article" date="2020" name="Nat. Commun.">
        <title>Large-scale genome sequencing of mycorrhizal fungi provides insights into the early evolution of symbiotic traits.</title>
        <authorList>
            <person name="Miyauchi S."/>
            <person name="Kiss E."/>
            <person name="Kuo A."/>
            <person name="Drula E."/>
            <person name="Kohler A."/>
            <person name="Sanchez-Garcia M."/>
            <person name="Morin E."/>
            <person name="Andreopoulos B."/>
            <person name="Barry K.W."/>
            <person name="Bonito G."/>
            <person name="Buee M."/>
            <person name="Carver A."/>
            <person name="Chen C."/>
            <person name="Cichocki N."/>
            <person name="Clum A."/>
            <person name="Culley D."/>
            <person name="Crous P.W."/>
            <person name="Fauchery L."/>
            <person name="Girlanda M."/>
            <person name="Hayes R.D."/>
            <person name="Keri Z."/>
            <person name="LaButti K."/>
            <person name="Lipzen A."/>
            <person name="Lombard V."/>
            <person name="Magnuson J."/>
            <person name="Maillard F."/>
            <person name="Murat C."/>
            <person name="Nolan M."/>
            <person name="Ohm R.A."/>
            <person name="Pangilinan J."/>
            <person name="Pereira M.F."/>
            <person name="Perotto S."/>
            <person name="Peter M."/>
            <person name="Pfister S."/>
            <person name="Riley R."/>
            <person name="Sitrit Y."/>
            <person name="Stielow J.B."/>
            <person name="Szollosi G."/>
            <person name="Zifcakova L."/>
            <person name="Stursova M."/>
            <person name="Spatafora J.W."/>
            <person name="Tedersoo L."/>
            <person name="Vaario L.M."/>
            <person name="Yamada A."/>
            <person name="Yan M."/>
            <person name="Wang P."/>
            <person name="Xu J."/>
            <person name="Bruns T."/>
            <person name="Baldrian P."/>
            <person name="Vilgalys R."/>
            <person name="Dunand C."/>
            <person name="Henrissat B."/>
            <person name="Grigoriev I.V."/>
            <person name="Hibbett D."/>
            <person name="Nagy L.G."/>
            <person name="Martin F.M."/>
        </authorList>
    </citation>
    <scope>NUCLEOTIDE SEQUENCE</scope>
    <source>
        <strain evidence="2">UH-Tt-Lm1</strain>
    </source>
</reference>
<sequence>MYNPEIPDPPSSLNTPEHHVPTHRTYPSSLNLALHGLDRTHTSPEDSLPPTSTAFELGDSCLMDDTIVQNELSDSCALSSRSSPPSEELGQDSREGIEEEGLLDPGGVGGTTGE</sequence>
<dbReference type="AlphaFoldDB" id="A0A9P6HLP8"/>
<comment type="caution">
    <text evidence="2">The sequence shown here is derived from an EMBL/GenBank/DDBJ whole genome shotgun (WGS) entry which is preliminary data.</text>
</comment>
<feature type="compositionally biased region" description="Gly residues" evidence="1">
    <location>
        <begin position="104"/>
        <end position="114"/>
    </location>
</feature>
<gene>
    <name evidence="2" type="ORF">BJ322DRAFT_1018289</name>
</gene>
<protein>
    <submittedName>
        <fullName evidence="2">Uncharacterized protein</fullName>
    </submittedName>
</protein>
<evidence type="ECO:0000256" key="1">
    <source>
        <dbReference type="SAM" id="MobiDB-lite"/>
    </source>
</evidence>